<dbReference type="InterPro" id="IPR020560">
    <property type="entry name" value="PRibGlycinamide_synth_C-dom"/>
</dbReference>
<evidence type="ECO:0000256" key="9">
    <source>
        <dbReference type="ARBA" id="ARBA00022840"/>
    </source>
</evidence>
<accession>A0AAU8GET8</accession>
<dbReference type="GO" id="GO:0004637">
    <property type="term" value="F:phosphoribosylamine-glycine ligase activity"/>
    <property type="evidence" value="ECO:0007669"/>
    <property type="project" value="UniProtKB-UniRule"/>
</dbReference>
<comment type="pathway">
    <text evidence="3 14">Purine metabolism; IMP biosynthesis via de novo pathway; N(1)-(5-phospho-D-ribosyl)glycinamide from 5-phospho-alpha-D-ribose 1-diphosphate: step 2/2.</text>
</comment>
<dbReference type="PANTHER" id="PTHR43472:SF1">
    <property type="entry name" value="PHOSPHORIBOSYLAMINE--GLYCINE LIGASE, CHLOROPLASTIC"/>
    <property type="match status" value="1"/>
</dbReference>
<dbReference type="InterPro" id="IPR020559">
    <property type="entry name" value="PRibGlycinamide_synth_CS"/>
</dbReference>
<dbReference type="PROSITE" id="PS00184">
    <property type="entry name" value="GARS"/>
    <property type="match status" value="1"/>
</dbReference>
<evidence type="ECO:0000256" key="6">
    <source>
        <dbReference type="ARBA" id="ARBA00022723"/>
    </source>
</evidence>
<comment type="cofactor">
    <cofactor evidence="1">
        <name>Mn(2+)</name>
        <dbReference type="ChEBI" id="CHEBI:29035"/>
    </cofactor>
</comment>
<evidence type="ECO:0000256" key="10">
    <source>
        <dbReference type="ARBA" id="ARBA00023211"/>
    </source>
</evidence>
<dbReference type="SUPFAM" id="SSF52440">
    <property type="entry name" value="PreATP-grasp domain"/>
    <property type="match status" value="1"/>
</dbReference>
<dbReference type="SUPFAM" id="SSF56059">
    <property type="entry name" value="Glutathione synthetase ATP-binding domain-like"/>
    <property type="match status" value="1"/>
</dbReference>
<evidence type="ECO:0000256" key="1">
    <source>
        <dbReference type="ARBA" id="ARBA00001936"/>
    </source>
</evidence>
<dbReference type="FunFam" id="3.30.470.20:FF:000018">
    <property type="entry name" value="Trifunctional purine biosynthetic protein adenosine-3"/>
    <property type="match status" value="1"/>
</dbReference>
<keyword evidence="9 15" id="KW-0067">ATP-binding</keyword>
<dbReference type="InterPro" id="IPR020562">
    <property type="entry name" value="PRibGlycinamide_synth_N"/>
</dbReference>
<comment type="catalytic activity">
    <reaction evidence="14">
        <text>5-phospho-beta-D-ribosylamine + glycine + ATP = N(1)-(5-phospho-beta-D-ribosyl)glycinamide + ADP + phosphate + H(+)</text>
        <dbReference type="Rhea" id="RHEA:17453"/>
        <dbReference type="ChEBI" id="CHEBI:15378"/>
        <dbReference type="ChEBI" id="CHEBI:30616"/>
        <dbReference type="ChEBI" id="CHEBI:43474"/>
        <dbReference type="ChEBI" id="CHEBI:57305"/>
        <dbReference type="ChEBI" id="CHEBI:58681"/>
        <dbReference type="ChEBI" id="CHEBI:143788"/>
        <dbReference type="ChEBI" id="CHEBI:456216"/>
        <dbReference type="EC" id="6.3.4.13"/>
    </reaction>
</comment>
<evidence type="ECO:0000256" key="2">
    <source>
        <dbReference type="ARBA" id="ARBA00001946"/>
    </source>
</evidence>
<dbReference type="GO" id="GO:0006189">
    <property type="term" value="P:'de novo' IMP biosynthetic process"/>
    <property type="evidence" value="ECO:0007669"/>
    <property type="project" value="UniProtKB-UniRule"/>
</dbReference>
<organism evidence="17">
    <name type="scientific">Dehalogenimonas sp. 4OHTPN</name>
    <dbReference type="NCBI Taxonomy" id="3166643"/>
    <lineage>
        <taxon>Bacteria</taxon>
        <taxon>Bacillati</taxon>
        <taxon>Chloroflexota</taxon>
        <taxon>Dehalococcoidia</taxon>
        <taxon>Dehalococcoidales</taxon>
        <taxon>Dehalococcoidaceae</taxon>
        <taxon>Dehalogenimonas</taxon>
    </lineage>
</organism>
<reference evidence="17" key="1">
    <citation type="submission" date="2024-06" db="EMBL/GenBank/DDBJ databases">
        <title>A Novel Isolate, Dehalogenimonas sp. Strain 4OHTPN, Dechlorinates Aromatic 4 Hydroxy chlorothalonil by a Novel Reductive Dehalogenase.</title>
        <authorList>
            <person name="Liu G."/>
        </authorList>
    </citation>
    <scope>NUCLEOTIDE SEQUENCE</scope>
    <source>
        <strain evidence="17">4OHTPN</strain>
    </source>
</reference>
<dbReference type="PROSITE" id="PS50975">
    <property type="entry name" value="ATP_GRASP"/>
    <property type="match status" value="1"/>
</dbReference>
<dbReference type="InterPro" id="IPR013815">
    <property type="entry name" value="ATP_grasp_subdomain_1"/>
</dbReference>
<dbReference type="EMBL" id="CP159307">
    <property type="protein sequence ID" value="XCH34193.1"/>
    <property type="molecule type" value="Genomic_DNA"/>
</dbReference>
<keyword evidence="5 14" id="KW-0436">Ligase</keyword>
<dbReference type="EC" id="6.3.4.13" evidence="4 14"/>
<dbReference type="Gene3D" id="3.30.1490.20">
    <property type="entry name" value="ATP-grasp fold, A domain"/>
    <property type="match status" value="1"/>
</dbReference>
<dbReference type="HAMAP" id="MF_00138">
    <property type="entry name" value="GARS"/>
    <property type="match status" value="1"/>
</dbReference>
<dbReference type="InterPro" id="IPR011761">
    <property type="entry name" value="ATP-grasp"/>
</dbReference>
<evidence type="ECO:0000256" key="7">
    <source>
        <dbReference type="ARBA" id="ARBA00022741"/>
    </source>
</evidence>
<dbReference type="PANTHER" id="PTHR43472">
    <property type="entry name" value="PHOSPHORIBOSYLAMINE--GLYCINE LIGASE"/>
    <property type="match status" value="1"/>
</dbReference>
<dbReference type="InterPro" id="IPR020561">
    <property type="entry name" value="PRibGlycinamid_synth_ATP-grasp"/>
</dbReference>
<evidence type="ECO:0000256" key="4">
    <source>
        <dbReference type="ARBA" id="ARBA00013255"/>
    </source>
</evidence>
<evidence type="ECO:0000256" key="3">
    <source>
        <dbReference type="ARBA" id="ARBA00005174"/>
    </source>
</evidence>
<dbReference type="InterPro" id="IPR000115">
    <property type="entry name" value="PRibGlycinamide_synth"/>
</dbReference>
<proteinExistence type="inferred from homology"/>
<dbReference type="InterPro" id="IPR016185">
    <property type="entry name" value="PreATP-grasp_dom_sf"/>
</dbReference>
<dbReference type="RefSeq" id="WP_353715372.1">
    <property type="nucleotide sequence ID" value="NZ_CP159307.1"/>
</dbReference>
<dbReference type="AlphaFoldDB" id="A0AAU8GET8"/>
<dbReference type="Pfam" id="PF02843">
    <property type="entry name" value="GARS_C"/>
    <property type="match status" value="1"/>
</dbReference>
<evidence type="ECO:0000256" key="14">
    <source>
        <dbReference type="HAMAP-Rule" id="MF_00138"/>
    </source>
</evidence>
<feature type="domain" description="ATP-grasp" evidence="16">
    <location>
        <begin position="102"/>
        <end position="308"/>
    </location>
</feature>
<dbReference type="GO" id="GO:0009113">
    <property type="term" value="P:purine nucleobase biosynthetic process"/>
    <property type="evidence" value="ECO:0007669"/>
    <property type="project" value="InterPro"/>
</dbReference>
<gene>
    <name evidence="14 17" type="primary">purD</name>
    <name evidence="17" type="ORF">ABV300_06425</name>
</gene>
<evidence type="ECO:0000313" key="17">
    <source>
        <dbReference type="EMBL" id="XCH34193.1"/>
    </source>
</evidence>
<protein>
    <recommendedName>
        <fullName evidence="4 14">Phosphoribosylamine--glycine ligase</fullName>
        <ecNumber evidence="4 14">6.3.4.13</ecNumber>
    </recommendedName>
    <alternativeName>
        <fullName evidence="14">GARS</fullName>
    </alternativeName>
    <alternativeName>
        <fullName evidence="12 14">Glycinamide ribonucleotide synthetase</fullName>
    </alternativeName>
    <alternativeName>
        <fullName evidence="13 14">Phosphoribosylglycinamide synthetase</fullName>
    </alternativeName>
</protein>
<evidence type="ECO:0000256" key="11">
    <source>
        <dbReference type="ARBA" id="ARBA00038345"/>
    </source>
</evidence>
<dbReference type="FunFam" id="3.90.600.10:FF:000001">
    <property type="entry name" value="Trifunctional purine biosynthetic protein adenosine-3"/>
    <property type="match status" value="1"/>
</dbReference>
<evidence type="ECO:0000256" key="8">
    <source>
        <dbReference type="ARBA" id="ARBA00022755"/>
    </source>
</evidence>
<evidence type="ECO:0000256" key="5">
    <source>
        <dbReference type="ARBA" id="ARBA00022598"/>
    </source>
</evidence>
<dbReference type="Gene3D" id="3.90.600.10">
    <property type="entry name" value="Phosphoribosylglycinamide synthetase, C-terminal domain"/>
    <property type="match status" value="1"/>
</dbReference>
<keyword evidence="10" id="KW-0464">Manganese</keyword>
<dbReference type="GO" id="GO:0005524">
    <property type="term" value="F:ATP binding"/>
    <property type="evidence" value="ECO:0007669"/>
    <property type="project" value="UniProtKB-UniRule"/>
</dbReference>
<sequence length="414" mass="44390">MGSGGREHAIIWKLKQSPRVEAVFAAPGNGGTANIAKNLDINPADVTRLLDAVRTLGIDLVVIGPEGPLAAGLADEFQSRLIPVFGPSRAAAQLESSKTFARNLMEKYAIPCARGKSFTSFPEAKAYLKDQSAPLVVKADGLAAGKGVSVCVTLAEAETALQKMMEQKVFGAAGNRVIIEECLIGQEMSYLAFTDGKTVVPMPPACDYKRVYEDNAGPNTGGMGAYSPPPFFDNRMGARLDATVMQPIVRALAEEGIRYRGVIYAGLMLTDDGPKVLEFNARFGDPETQVILPQLKTDLVDIMLAVIEDSLDKITVEWEKKSCVTVVIASGGYPEEYKKGLPISGLDAMDAEVTVFHAGTLAADEKTITSGGRVLSVTACGDDFVQARDLVYDNISRISFEGAHFRRDIALFGE</sequence>
<dbReference type="SUPFAM" id="SSF51246">
    <property type="entry name" value="Rudiment single hybrid motif"/>
    <property type="match status" value="1"/>
</dbReference>
<evidence type="ECO:0000256" key="13">
    <source>
        <dbReference type="ARBA" id="ARBA00042864"/>
    </source>
</evidence>
<dbReference type="InterPro" id="IPR037123">
    <property type="entry name" value="PRibGlycinamide_synth_C_sf"/>
</dbReference>
<keyword evidence="6" id="KW-0479">Metal-binding</keyword>
<evidence type="ECO:0000256" key="12">
    <source>
        <dbReference type="ARBA" id="ARBA00042242"/>
    </source>
</evidence>
<evidence type="ECO:0000256" key="15">
    <source>
        <dbReference type="PROSITE-ProRule" id="PRU00409"/>
    </source>
</evidence>
<comment type="similarity">
    <text evidence="11 14">Belongs to the GARS family.</text>
</comment>
<dbReference type="GO" id="GO:0046872">
    <property type="term" value="F:metal ion binding"/>
    <property type="evidence" value="ECO:0007669"/>
    <property type="project" value="UniProtKB-KW"/>
</dbReference>
<dbReference type="Pfam" id="PF01071">
    <property type="entry name" value="GARS_A"/>
    <property type="match status" value="1"/>
</dbReference>
<dbReference type="InterPro" id="IPR011054">
    <property type="entry name" value="Rudment_hybrid_motif"/>
</dbReference>
<dbReference type="Pfam" id="PF02844">
    <property type="entry name" value="GARS_N"/>
    <property type="match status" value="1"/>
</dbReference>
<dbReference type="NCBIfam" id="TIGR00877">
    <property type="entry name" value="purD"/>
    <property type="match status" value="1"/>
</dbReference>
<dbReference type="SMART" id="SM01210">
    <property type="entry name" value="GARS_C"/>
    <property type="match status" value="1"/>
</dbReference>
<keyword evidence="7 15" id="KW-0547">Nucleotide-binding</keyword>
<name>A0AAU8GET8_9CHLR</name>
<comment type="cofactor">
    <cofactor evidence="2">
        <name>Mg(2+)</name>
        <dbReference type="ChEBI" id="CHEBI:18420"/>
    </cofactor>
</comment>
<keyword evidence="8 14" id="KW-0658">Purine biosynthesis</keyword>
<dbReference type="Gene3D" id="3.30.470.20">
    <property type="entry name" value="ATP-grasp fold, B domain"/>
    <property type="match status" value="1"/>
</dbReference>
<evidence type="ECO:0000259" key="16">
    <source>
        <dbReference type="PROSITE" id="PS50975"/>
    </source>
</evidence>
<dbReference type="Gene3D" id="3.40.50.20">
    <property type="match status" value="1"/>
</dbReference>
<dbReference type="SMART" id="SM01209">
    <property type="entry name" value="GARS_A"/>
    <property type="match status" value="1"/>
</dbReference>